<feature type="transmembrane region" description="Helical" evidence="6">
    <location>
        <begin position="524"/>
        <end position="543"/>
    </location>
</feature>
<proteinExistence type="predicted"/>
<feature type="transmembrane region" description="Helical" evidence="6">
    <location>
        <begin position="387"/>
        <end position="412"/>
    </location>
</feature>
<feature type="transmembrane region" description="Helical" evidence="6">
    <location>
        <begin position="206"/>
        <end position="226"/>
    </location>
</feature>
<evidence type="ECO:0000256" key="4">
    <source>
        <dbReference type="ARBA" id="ARBA00022989"/>
    </source>
</evidence>
<evidence type="ECO:0000256" key="2">
    <source>
        <dbReference type="ARBA" id="ARBA00022448"/>
    </source>
</evidence>
<accession>J5J597</accession>
<dbReference type="RefSeq" id="XP_008602644.1">
    <property type="nucleotide sequence ID" value="XM_008604422.1"/>
</dbReference>
<dbReference type="Pfam" id="PF13520">
    <property type="entry name" value="AA_permease_2"/>
    <property type="match status" value="1"/>
</dbReference>
<name>J5J597_BEAB2</name>
<sequence length="587" mass="63302">MASTGHELGNMATATAKGMRTIIGPISPHREKVSKSDYADREQLARLGKKSVLKPKQHLSAKHSSMLTPPSPQRNFGFMSILGFSCTILITWEATLVLSAQGLANGGYAGVLYGYIVVWLGNISVFTTLSELASMAPTSGGQYHWVAMLAPRRCAKFLSYTTGWLAVGGWQGSVASSAFLTGTMIQGMIAMNNVETYVPQPYQGTLLFWAIMLFAVLINAIVSSALPKFEGLILVLHVLGFFAILIPMVSLGYHGDAQHVFTEFRNGGEWPTQGLSFMVGLVGNVFAFVGKSSPFSPPPLHTMKHTSLTNTGVDAAFHMSEETLNSAVAVPKSIFLSMLINGTTGFAMTVAVLFCIRDLESVLSSPTGFAHMQLFLDSTGSVAGSTVMAAIITILGACATVGMLASTSRVFWSFARDRGLPFWRVLSRIDARTTVPVWAIACTTCIACLLALINLGSATALNAVISLSISCLYLSYFICASLLLYRRTTKGFQMPGTSEMPALANTTGAELVWGPWHLPGALGIVNNAISCIYLIVIFFFSFWPGMMNPTAATTNYAAVVTGFILIFSILYYVFWARKEYEGPIIEI</sequence>
<feature type="transmembrane region" description="Helical" evidence="6">
    <location>
        <begin position="76"/>
        <end position="100"/>
    </location>
</feature>
<comment type="subcellular location">
    <subcellularLocation>
        <location evidence="1">Membrane</location>
        <topology evidence="1">Multi-pass membrane protein</topology>
    </subcellularLocation>
</comment>
<feature type="transmembrane region" description="Helical" evidence="6">
    <location>
        <begin position="233"/>
        <end position="253"/>
    </location>
</feature>
<dbReference type="GO" id="GO:0016020">
    <property type="term" value="C:membrane"/>
    <property type="evidence" value="ECO:0007669"/>
    <property type="project" value="UniProtKB-SubCell"/>
</dbReference>
<dbReference type="AlphaFoldDB" id="J5J597"/>
<feature type="transmembrane region" description="Helical" evidence="6">
    <location>
        <begin position="433"/>
        <end position="453"/>
    </location>
</feature>
<dbReference type="EMBL" id="JH725199">
    <property type="protein sequence ID" value="EJP61763.1"/>
    <property type="molecule type" value="Genomic_DNA"/>
</dbReference>
<keyword evidence="2" id="KW-0813">Transport</keyword>
<feature type="transmembrane region" description="Helical" evidence="6">
    <location>
        <begin position="273"/>
        <end position="290"/>
    </location>
</feature>
<dbReference type="InParanoid" id="J5J597"/>
<evidence type="ECO:0000313" key="8">
    <source>
        <dbReference type="Proteomes" id="UP000002762"/>
    </source>
</evidence>
<dbReference type="OrthoDB" id="3257095at2759"/>
<evidence type="ECO:0000256" key="6">
    <source>
        <dbReference type="SAM" id="Phobius"/>
    </source>
</evidence>
<evidence type="ECO:0000313" key="7">
    <source>
        <dbReference type="EMBL" id="EJP61763.1"/>
    </source>
</evidence>
<protein>
    <submittedName>
        <fullName evidence="7">Choline transport protein</fullName>
    </submittedName>
</protein>
<feature type="transmembrane region" description="Helical" evidence="6">
    <location>
        <begin position="112"/>
        <end position="136"/>
    </location>
</feature>
<dbReference type="PANTHER" id="PTHR45649">
    <property type="entry name" value="AMINO-ACID PERMEASE BAT1"/>
    <property type="match status" value="1"/>
</dbReference>
<dbReference type="PIRSF" id="PIRSF006060">
    <property type="entry name" value="AA_transporter"/>
    <property type="match status" value="1"/>
</dbReference>
<keyword evidence="5 6" id="KW-0472">Membrane</keyword>
<feature type="transmembrane region" description="Helical" evidence="6">
    <location>
        <begin position="459"/>
        <end position="485"/>
    </location>
</feature>
<feature type="transmembrane region" description="Helical" evidence="6">
    <location>
        <begin position="555"/>
        <end position="574"/>
    </location>
</feature>
<dbReference type="HOGENOM" id="CLU_004495_6_1_1"/>
<dbReference type="InterPro" id="IPR002293">
    <property type="entry name" value="AA/rel_permease1"/>
</dbReference>
<gene>
    <name evidence="7" type="ORF">BBA_09325</name>
</gene>
<dbReference type="Proteomes" id="UP000002762">
    <property type="component" value="Unassembled WGS sequence"/>
</dbReference>
<dbReference type="STRING" id="655819.J5J597"/>
<dbReference type="GeneID" id="19892337"/>
<dbReference type="PANTHER" id="PTHR45649:SF1">
    <property type="entry name" value="TRANSPORTER, PUTATIVE (EUROFUNG)-RELATED"/>
    <property type="match status" value="1"/>
</dbReference>
<keyword evidence="4 6" id="KW-1133">Transmembrane helix</keyword>
<evidence type="ECO:0000256" key="3">
    <source>
        <dbReference type="ARBA" id="ARBA00022692"/>
    </source>
</evidence>
<dbReference type="Gene3D" id="1.20.1740.10">
    <property type="entry name" value="Amino acid/polyamine transporter I"/>
    <property type="match status" value="1"/>
</dbReference>
<evidence type="ECO:0000256" key="5">
    <source>
        <dbReference type="ARBA" id="ARBA00023136"/>
    </source>
</evidence>
<feature type="transmembrane region" description="Helical" evidence="6">
    <location>
        <begin position="157"/>
        <end position="186"/>
    </location>
</feature>
<keyword evidence="3 6" id="KW-0812">Transmembrane</keyword>
<organism evidence="7 8">
    <name type="scientific">Beauveria bassiana (strain ARSEF 2860)</name>
    <name type="common">White muscardine disease fungus</name>
    <name type="synonym">Tritirachium shiotae</name>
    <dbReference type="NCBI Taxonomy" id="655819"/>
    <lineage>
        <taxon>Eukaryota</taxon>
        <taxon>Fungi</taxon>
        <taxon>Dikarya</taxon>
        <taxon>Ascomycota</taxon>
        <taxon>Pezizomycotina</taxon>
        <taxon>Sordariomycetes</taxon>
        <taxon>Hypocreomycetidae</taxon>
        <taxon>Hypocreales</taxon>
        <taxon>Cordycipitaceae</taxon>
        <taxon>Beauveria</taxon>
    </lineage>
</organism>
<evidence type="ECO:0000256" key="1">
    <source>
        <dbReference type="ARBA" id="ARBA00004141"/>
    </source>
</evidence>
<keyword evidence="8" id="KW-1185">Reference proteome</keyword>
<dbReference type="GO" id="GO:0022857">
    <property type="term" value="F:transmembrane transporter activity"/>
    <property type="evidence" value="ECO:0007669"/>
    <property type="project" value="InterPro"/>
</dbReference>
<feature type="transmembrane region" description="Helical" evidence="6">
    <location>
        <begin position="334"/>
        <end position="356"/>
    </location>
</feature>
<reference evidence="7 8" key="1">
    <citation type="journal article" date="2012" name="Sci. Rep.">
        <title>Genomic perspectives on the evolution of fungal entomopathogenicity in Beauveria bassiana.</title>
        <authorList>
            <person name="Xiao G."/>
            <person name="Ying S.H."/>
            <person name="Zheng P."/>
            <person name="Wang Z.L."/>
            <person name="Zhang S."/>
            <person name="Xie X.Q."/>
            <person name="Shang Y."/>
            <person name="St Leger R.J."/>
            <person name="Zhao G.P."/>
            <person name="Wang C."/>
            <person name="Feng M.G."/>
        </authorList>
    </citation>
    <scope>NUCLEOTIDE SEQUENCE [LARGE SCALE GENOMIC DNA]</scope>
    <source>
        <strain evidence="7 8">ARSEF 2860</strain>
    </source>
</reference>